<reference evidence="2 3" key="1">
    <citation type="submission" date="2018-09" db="EMBL/GenBank/DDBJ databases">
        <title>Paenibacillus aracenensis nov. sp. isolated from a cave in southern Spain.</title>
        <authorList>
            <person name="Jurado V."/>
            <person name="Gutierrez-Patricio S."/>
            <person name="Gonzalez-Pimentel J.L."/>
            <person name="Miller A.Z."/>
            <person name="Laiz L."/>
            <person name="Saiz-Jimenez C."/>
        </authorList>
    </citation>
    <scope>NUCLEOTIDE SEQUENCE [LARGE SCALE GENOMIC DNA]</scope>
    <source>
        <strain evidence="2 3">JCM 19203</strain>
    </source>
</reference>
<keyword evidence="3" id="KW-1185">Reference proteome</keyword>
<dbReference type="GO" id="GO:0016747">
    <property type="term" value="F:acyltransferase activity, transferring groups other than amino-acyl groups"/>
    <property type="evidence" value="ECO:0007669"/>
    <property type="project" value="InterPro"/>
</dbReference>
<dbReference type="Gene3D" id="3.40.630.30">
    <property type="match status" value="1"/>
</dbReference>
<dbReference type="InterPro" id="IPR016181">
    <property type="entry name" value="Acyl_CoA_acyltransferase"/>
</dbReference>
<proteinExistence type="predicted"/>
<feature type="domain" description="N-acetyltransferase" evidence="1">
    <location>
        <begin position="17"/>
        <end position="161"/>
    </location>
</feature>
<protein>
    <submittedName>
        <fullName evidence="2">GNAT family N-acetyltransferase</fullName>
    </submittedName>
</protein>
<accession>A0A3A6PWU0</accession>
<name>A0A3A6PWU0_9BACL</name>
<dbReference type="EMBL" id="QXQB01000002">
    <property type="protein sequence ID" value="RJX39863.1"/>
    <property type="molecule type" value="Genomic_DNA"/>
</dbReference>
<organism evidence="2 3">
    <name type="scientific">Paenibacillus pinisoli</name>
    <dbReference type="NCBI Taxonomy" id="1276110"/>
    <lineage>
        <taxon>Bacteria</taxon>
        <taxon>Bacillati</taxon>
        <taxon>Bacillota</taxon>
        <taxon>Bacilli</taxon>
        <taxon>Bacillales</taxon>
        <taxon>Paenibacillaceae</taxon>
        <taxon>Paenibacillus</taxon>
    </lineage>
</organism>
<evidence type="ECO:0000313" key="2">
    <source>
        <dbReference type="EMBL" id="RJX39863.1"/>
    </source>
</evidence>
<dbReference type="AlphaFoldDB" id="A0A3A6PWU0"/>
<dbReference type="Proteomes" id="UP000267798">
    <property type="component" value="Unassembled WGS sequence"/>
</dbReference>
<evidence type="ECO:0000313" key="3">
    <source>
        <dbReference type="Proteomes" id="UP000267798"/>
    </source>
</evidence>
<dbReference type="PROSITE" id="PS51186">
    <property type="entry name" value="GNAT"/>
    <property type="match status" value="1"/>
</dbReference>
<dbReference type="RefSeq" id="WP_120109679.1">
    <property type="nucleotide sequence ID" value="NZ_QXQB01000002.1"/>
</dbReference>
<keyword evidence="2" id="KW-0808">Transferase</keyword>
<gene>
    <name evidence="2" type="ORF">D3P09_10745</name>
</gene>
<comment type="caution">
    <text evidence="2">The sequence shown here is derived from an EMBL/GenBank/DDBJ whole genome shotgun (WGS) entry which is preliminary data.</text>
</comment>
<dbReference type="Pfam" id="PF00583">
    <property type="entry name" value="Acetyltransf_1"/>
    <property type="match status" value="1"/>
</dbReference>
<sequence>MIKNDCDSQLSPQDWKVHLRPVDQSNWYDCAGLKVTEEQRNVFPVPAVYWLAESAYCGFTPLSLYHSEQLVGLAIYAVDPEDGMYWIMAYLIDHQHQRKGYGLLGMKALIRYIREKHGCDTIVLGHRVENKQAAKLYDSVGFVEVSRDEHEVRRELQLERE</sequence>
<evidence type="ECO:0000259" key="1">
    <source>
        <dbReference type="PROSITE" id="PS51186"/>
    </source>
</evidence>
<dbReference type="CDD" id="cd04301">
    <property type="entry name" value="NAT_SF"/>
    <property type="match status" value="1"/>
</dbReference>
<dbReference type="OrthoDB" id="9127144at2"/>
<dbReference type="InterPro" id="IPR000182">
    <property type="entry name" value="GNAT_dom"/>
</dbReference>
<dbReference type="SUPFAM" id="SSF55729">
    <property type="entry name" value="Acyl-CoA N-acyltransferases (Nat)"/>
    <property type="match status" value="1"/>
</dbReference>